<dbReference type="InterPro" id="IPR033116">
    <property type="entry name" value="TRYPSIN_SER"/>
</dbReference>
<dbReference type="Proteomes" id="UP000318380">
    <property type="component" value="Unassembled WGS sequence"/>
</dbReference>
<dbReference type="SUPFAM" id="SSF50494">
    <property type="entry name" value="Trypsin-like serine proteases"/>
    <property type="match status" value="1"/>
</dbReference>
<dbReference type="AlphaFoldDB" id="A0A561BJU4"/>
<dbReference type="PRINTS" id="PR00834">
    <property type="entry name" value="PROTEASES2C"/>
</dbReference>
<evidence type="ECO:0000256" key="1">
    <source>
        <dbReference type="ARBA" id="ARBA00022670"/>
    </source>
</evidence>
<dbReference type="InterPro" id="IPR001940">
    <property type="entry name" value="Peptidase_S1C"/>
</dbReference>
<feature type="region of interest" description="Disordered" evidence="3">
    <location>
        <begin position="270"/>
        <end position="346"/>
    </location>
</feature>
<dbReference type="EMBL" id="VIVK01000001">
    <property type="protein sequence ID" value="TWD79141.1"/>
    <property type="molecule type" value="Genomic_DNA"/>
</dbReference>
<feature type="domain" description="PDZ" evidence="5">
    <location>
        <begin position="374"/>
        <end position="424"/>
    </location>
</feature>
<protein>
    <submittedName>
        <fullName evidence="6">PDZ domain-containing protein</fullName>
    </submittedName>
</protein>
<dbReference type="PROSITE" id="PS50106">
    <property type="entry name" value="PDZ"/>
    <property type="match status" value="1"/>
</dbReference>
<feature type="region of interest" description="Disordered" evidence="3">
    <location>
        <begin position="1"/>
        <end position="52"/>
    </location>
</feature>
<sequence length="465" mass="45444">MNDQQQYGPQYGPGTPQGQPAYQPAGQPGYPPYAAQYGPWGGAPGGPFHQPPRRRKRLPLLIGSLGLAAVVVAGSLAWGIDQHEAANSAKLAQVVTPASVAAQVSPGLVDVNTVLGYEGARAAGTGIVLTSDGEILTNHHVIEGATQISVTDIGNGRTYQAGVVGYDSAHDIAVLKLKDASGLQTAKTGDSSKVAVGDQVVGIGNAGGVGGQPSYAAGQVTALNQAITATDEGGSDPENLTGLIATDANIQAGDSGGPLANASGEVIGVDTAGSGGNNGGNGAPGQTAYTPGQPGFGDGSGQGDGGFGDGSGNGGFGDGSGQGNGGFGQGDGGQSDGQGSGQGSAQGFAVPINQALSIVDQIEAGNGSSDVHIGETPMLGISVADTGSGEGAVVNDVLAGGKAAAAGLSAGDVITEVDGHQIDSPDALAGTLNQHHPGDKVSVTWTGQDGQQHQQTIELTTGPVR</sequence>
<evidence type="ECO:0000313" key="6">
    <source>
        <dbReference type="EMBL" id="TWD79141.1"/>
    </source>
</evidence>
<dbReference type="InterPro" id="IPR036034">
    <property type="entry name" value="PDZ_sf"/>
</dbReference>
<dbReference type="RefSeq" id="WP_145802005.1">
    <property type="nucleotide sequence ID" value="NZ_VIVK01000001.1"/>
</dbReference>
<accession>A0A561BJU4</accession>
<evidence type="ECO:0000256" key="3">
    <source>
        <dbReference type="SAM" id="MobiDB-lite"/>
    </source>
</evidence>
<keyword evidence="4" id="KW-0812">Transmembrane</keyword>
<evidence type="ECO:0000256" key="2">
    <source>
        <dbReference type="ARBA" id="ARBA00022801"/>
    </source>
</evidence>
<feature type="compositionally biased region" description="Gly residues" evidence="3">
    <location>
        <begin position="294"/>
        <end position="344"/>
    </location>
</feature>
<feature type="compositionally biased region" description="Low complexity" evidence="3">
    <location>
        <begin position="1"/>
        <end position="38"/>
    </location>
</feature>
<dbReference type="Pfam" id="PF13365">
    <property type="entry name" value="Trypsin_2"/>
    <property type="match status" value="1"/>
</dbReference>
<dbReference type="PROSITE" id="PS00135">
    <property type="entry name" value="TRYPSIN_SER"/>
    <property type="match status" value="1"/>
</dbReference>
<dbReference type="PANTHER" id="PTHR43343:SF3">
    <property type="entry name" value="PROTEASE DO-LIKE 8, CHLOROPLASTIC"/>
    <property type="match status" value="1"/>
</dbReference>
<feature type="compositionally biased region" description="Gly residues" evidence="3">
    <location>
        <begin position="273"/>
        <end position="283"/>
    </location>
</feature>
<dbReference type="SMART" id="SM00228">
    <property type="entry name" value="PDZ"/>
    <property type="match status" value="1"/>
</dbReference>
<evidence type="ECO:0000259" key="5">
    <source>
        <dbReference type="PROSITE" id="PS50106"/>
    </source>
</evidence>
<evidence type="ECO:0000256" key="4">
    <source>
        <dbReference type="SAM" id="Phobius"/>
    </source>
</evidence>
<dbReference type="InterPro" id="IPR001478">
    <property type="entry name" value="PDZ"/>
</dbReference>
<dbReference type="GO" id="GO:0004252">
    <property type="term" value="F:serine-type endopeptidase activity"/>
    <property type="evidence" value="ECO:0007669"/>
    <property type="project" value="InterPro"/>
</dbReference>
<keyword evidence="2" id="KW-0378">Hydrolase</keyword>
<dbReference type="InterPro" id="IPR009003">
    <property type="entry name" value="Peptidase_S1_PA"/>
</dbReference>
<dbReference type="PANTHER" id="PTHR43343">
    <property type="entry name" value="PEPTIDASE S12"/>
    <property type="match status" value="1"/>
</dbReference>
<keyword evidence="4" id="KW-1133">Transmembrane helix</keyword>
<dbReference type="Pfam" id="PF13180">
    <property type="entry name" value="PDZ_2"/>
    <property type="match status" value="1"/>
</dbReference>
<dbReference type="Gene3D" id="2.30.42.10">
    <property type="match status" value="1"/>
</dbReference>
<gene>
    <name evidence="6" type="ORF">FB561_0196</name>
</gene>
<dbReference type="InterPro" id="IPR051201">
    <property type="entry name" value="Chloro_Bact_Ser_Proteases"/>
</dbReference>
<comment type="caution">
    <text evidence="6">The sequence shown here is derived from an EMBL/GenBank/DDBJ whole genome shotgun (WGS) entry which is preliminary data.</text>
</comment>
<organism evidence="6 7">
    <name type="scientific">Kribbella amoyensis</name>
    <dbReference type="NCBI Taxonomy" id="996641"/>
    <lineage>
        <taxon>Bacteria</taxon>
        <taxon>Bacillati</taxon>
        <taxon>Actinomycetota</taxon>
        <taxon>Actinomycetes</taxon>
        <taxon>Propionibacteriales</taxon>
        <taxon>Kribbellaceae</taxon>
        <taxon>Kribbella</taxon>
    </lineage>
</organism>
<dbReference type="OrthoDB" id="73775at2"/>
<dbReference type="Gene3D" id="2.40.10.120">
    <property type="match status" value="1"/>
</dbReference>
<proteinExistence type="predicted"/>
<keyword evidence="4" id="KW-0472">Membrane</keyword>
<keyword evidence="7" id="KW-1185">Reference proteome</keyword>
<reference evidence="6 7" key="1">
    <citation type="submission" date="2019-06" db="EMBL/GenBank/DDBJ databases">
        <title>Sequencing the genomes of 1000 actinobacteria strains.</title>
        <authorList>
            <person name="Klenk H.-P."/>
        </authorList>
    </citation>
    <scope>NUCLEOTIDE SEQUENCE [LARGE SCALE GENOMIC DNA]</scope>
    <source>
        <strain evidence="6 7">DSM 24683</strain>
    </source>
</reference>
<name>A0A561BJU4_9ACTN</name>
<evidence type="ECO:0000313" key="7">
    <source>
        <dbReference type="Proteomes" id="UP000318380"/>
    </source>
</evidence>
<keyword evidence="1" id="KW-0645">Protease</keyword>
<feature type="transmembrane region" description="Helical" evidence="4">
    <location>
        <begin position="58"/>
        <end position="80"/>
    </location>
</feature>
<dbReference type="SUPFAM" id="SSF50156">
    <property type="entry name" value="PDZ domain-like"/>
    <property type="match status" value="1"/>
</dbReference>
<dbReference type="GO" id="GO:0006508">
    <property type="term" value="P:proteolysis"/>
    <property type="evidence" value="ECO:0007669"/>
    <property type="project" value="UniProtKB-KW"/>
</dbReference>